<evidence type="ECO:0000313" key="2">
    <source>
        <dbReference type="EMBL" id="MFC3154589.1"/>
    </source>
</evidence>
<reference evidence="3" key="1">
    <citation type="journal article" date="2019" name="Int. J. Syst. Evol. Microbiol.">
        <title>The Global Catalogue of Microorganisms (GCM) 10K type strain sequencing project: providing services to taxonomists for standard genome sequencing and annotation.</title>
        <authorList>
            <consortium name="The Broad Institute Genomics Platform"/>
            <consortium name="The Broad Institute Genome Sequencing Center for Infectious Disease"/>
            <person name="Wu L."/>
            <person name="Ma J."/>
        </authorList>
    </citation>
    <scope>NUCLEOTIDE SEQUENCE [LARGE SCALE GENOMIC DNA]</scope>
    <source>
        <strain evidence="3">KCTC 52141</strain>
    </source>
</reference>
<dbReference type="Proteomes" id="UP001595548">
    <property type="component" value="Unassembled WGS sequence"/>
</dbReference>
<accession>A0ABV7HL44</accession>
<evidence type="ECO:0000313" key="3">
    <source>
        <dbReference type="Proteomes" id="UP001595548"/>
    </source>
</evidence>
<proteinExistence type="predicted"/>
<evidence type="ECO:0000256" key="1">
    <source>
        <dbReference type="SAM" id="SignalP"/>
    </source>
</evidence>
<sequence>MPQTFVRRFILVVFFALLSGAAPRLMAVDTSVKVTVTKDVIDDYQRFVAGREVSAIDYYGGPGARRDVIELVLLQQALKLGGFNPPLSIVREQTYRRTLHQVANGELIGTGALAWRTDAADLQNKLYISAAAIEDGEFIVGLYTSQQNHRALNASQQTLRRLVAVTSPDWKVDQITLDALGFRNIYLTNTWVSIVRMLHAQRGDITLAPFQTGARMALYNEEATLLPIPNIKVALKGSRHWLVSRQHPLGETYYQALERGLAQLRQRGVIRRAYRECGFFNPAVTDWPLLQPPQE</sequence>
<feature type="chain" id="PRO_5047341879" description="Solute-binding protein family 3/N-terminal domain-containing protein" evidence="1">
    <location>
        <begin position="28"/>
        <end position="295"/>
    </location>
</feature>
<protein>
    <recommendedName>
        <fullName evidence="4">Solute-binding protein family 3/N-terminal domain-containing protein</fullName>
    </recommendedName>
</protein>
<feature type="signal peptide" evidence="1">
    <location>
        <begin position="1"/>
        <end position="27"/>
    </location>
</feature>
<keyword evidence="3" id="KW-1185">Reference proteome</keyword>
<comment type="caution">
    <text evidence="2">The sequence shown here is derived from an EMBL/GenBank/DDBJ whole genome shotgun (WGS) entry which is preliminary data.</text>
</comment>
<name>A0ABV7HL44_9GAMM</name>
<organism evidence="2 3">
    <name type="scientific">Gilvimarinus japonicus</name>
    <dbReference type="NCBI Taxonomy" id="1796469"/>
    <lineage>
        <taxon>Bacteria</taxon>
        <taxon>Pseudomonadati</taxon>
        <taxon>Pseudomonadota</taxon>
        <taxon>Gammaproteobacteria</taxon>
        <taxon>Cellvibrionales</taxon>
        <taxon>Cellvibrionaceae</taxon>
        <taxon>Gilvimarinus</taxon>
    </lineage>
</organism>
<dbReference type="EMBL" id="JBHRTL010000005">
    <property type="protein sequence ID" value="MFC3154589.1"/>
    <property type="molecule type" value="Genomic_DNA"/>
</dbReference>
<keyword evidence="1" id="KW-0732">Signal</keyword>
<dbReference type="RefSeq" id="WP_382414938.1">
    <property type="nucleotide sequence ID" value="NZ_AP031500.1"/>
</dbReference>
<evidence type="ECO:0008006" key="4">
    <source>
        <dbReference type="Google" id="ProtNLM"/>
    </source>
</evidence>
<gene>
    <name evidence="2" type="ORF">ACFOEB_05185</name>
</gene>